<evidence type="ECO:0000256" key="3">
    <source>
        <dbReference type="ARBA" id="ARBA00022741"/>
    </source>
</evidence>
<dbReference type="GO" id="GO:0008270">
    <property type="term" value="F:zinc ion binding"/>
    <property type="evidence" value="ECO:0007669"/>
    <property type="project" value="InterPro"/>
</dbReference>
<evidence type="ECO:0000313" key="9">
    <source>
        <dbReference type="EMBL" id="KAJ6708160.1"/>
    </source>
</evidence>
<protein>
    <submittedName>
        <fullName evidence="9">TRANSCRIPTION TERMINATION FACTOR 2-RELATED</fullName>
    </submittedName>
</protein>
<dbReference type="SMART" id="SM00487">
    <property type="entry name" value="DEXDc"/>
    <property type="match status" value="1"/>
</dbReference>
<dbReference type="GO" id="GO:0005634">
    <property type="term" value="C:nucleus"/>
    <property type="evidence" value="ECO:0007669"/>
    <property type="project" value="UniProtKB-SubCell"/>
</dbReference>
<sequence>MGTQATEELVSTIRSFVGCDFSDMDIIRALHLAKNDPAAAINIILDTPNFISKQKNLTPKTPNPKSKALPYKPPLFVVKDNGNRNSRQNLEFNCVENDAGDNTVDDNESVSGLVGSEWWFVGSGEVAGLSTCKGRRVKAGDEVDFTFPLKSKSSISPSPSPGKGFGRRRQAATACSEIVRFSTKDSGELGRIPNEWARCLMPLVRDGKVRIMGCCKSAPNVLGMMDVIQLSISVYLNSVMFHKHHQTSLKATANSTEETVGHPLSILFHLLGLTPFKKAEFTPANLNTRKRPLNSKEGSGLPESLLNAKVSKNHSGLEEMDPPSTLQCELRPYQKQALHWMIQLEKGKCMDEAATTLHPCWEAYHLADKRELVVYLNVFSGDATVEFPSTLQMARGGILADAMGLGKTIMTISLLLSHSDKGGLSNSQSGSQLCTGGISSDSSDQNPNQLNKATKFSGFDKLKQKKMLVNGGNLIICPVTLLGQWKAELETHAQPGSLSVYVHYGQSRVEGANFLAQSNVVITTYGVLASEFSAEDAVGNGGLYSVHWFRVVLDEAHTIKSSKSKISNAAAALGADRRWCLTGTPIQNNVEDIYSLLRFLKVEPWEKLGMVE</sequence>
<evidence type="ECO:0000259" key="8">
    <source>
        <dbReference type="PROSITE" id="PS51192"/>
    </source>
</evidence>
<dbReference type="InterPro" id="IPR027417">
    <property type="entry name" value="P-loop_NTPase"/>
</dbReference>
<comment type="caution">
    <text evidence="9">The sequence shown here is derived from an EMBL/GenBank/DDBJ whole genome shotgun (WGS) entry which is preliminary data.</text>
</comment>
<keyword evidence="4" id="KW-0378">Hydrolase</keyword>
<dbReference type="Proteomes" id="UP001151529">
    <property type="component" value="Chromosome 4"/>
</dbReference>
<dbReference type="InterPro" id="IPR000330">
    <property type="entry name" value="SNF2_N"/>
</dbReference>
<dbReference type="InterPro" id="IPR038718">
    <property type="entry name" value="SNF2-like_sf"/>
</dbReference>
<evidence type="ECO:0000256" key="4">
    <source>
        <dbReference type="ARBA" id="ARBA00022801"/>
    </source>
</evidence>
<dbReference type="SUPFAM" id="SSF46934">
    <property type="entry name" value="UBA-like"/>
    <property type="match status" value="1"/>
</dbReference>
<dbReference type="GO" id="GO:0003676">
    <property type="term" value="F:nucleic acid binding"/>
    <property type="evidence" value="ECO:0007669"/>
    <property type="project" value="InterPro"/>
</dbReference>
<dbReference type="OrthoDB" id="448448at2759"/>
<dbReference type="Pfam" id="PF00176">
    <property type="entry name" value="SNF2-rel_dom"/>
    <property type="match status" value="1"/>
</dbReference>
<evidence type="ECO:0000313" key="10">
    <source>
        <dbReference type="Proteomes" id="UP001151529"/>
    </source>
</evidence>
<dbReference type="Pfam" id="PF24559">
    <property type="entry name" value="UBA_RAD5A"/>
    <property type="match status" value="1"/>
</dbReference>
<dbReference type="Pfam" id="PF08797">
    <property type="entry name" value="HIRAN"/>
    <property type="match status" value="1"/>
</dbReference>
<dbReference type="AlphaFoldDB" id="A0A9Q0QK52"/>
<gene>
    <name evidence="9" type="ORF">OIU85_028437</name>
</gene>
<dbReference type="InterPro" id="IPR009060">
    <property type="entry name" value="UBA-like_sf"/>
</dbReference>
<keyword evidence="5" id="KW-0862">Zinc</keyword>
<evidence type="ECO:0000256" key="1">
    <source>
        <dbReference type="ARBA" id="ARBA00004123"/>
    </source>
</evidence>
<dbReference type="InterPro" id="IPR050628">
    <property type="entry name" value="SNF2_RAD54_helicase_TF"/>
</dbReference>
<reference evidence="9" key="2">
    <citation type="journal article" date="2023" name="Int. J. Mol. Sci.">
        <title>De Novo Assembly and Annotation of 11 Diverse Shrub Willow (Salix) Genomes Reveals Novel Gene Organization in Sex-Linked Regions.</title>
        <authorList>
            <person name="Hyden B."/>
            <person name="Feng K."/>
            <person name="Yates T.B."/>
            <person name="Jawdy S."/>
            <person name="Cereghino C."/>
            <person name="Smart L.B."/>
            <person name="Muchero W."/>
        </authorList>
    </citation>
    <scope>NUCLEOTIDE SEQUENCE [LARGE SCALE GENOMIC DNA]</scope>
    <source>
        <tissue evidence="9">Shoot tip</tissue>
    </source>
</reference>
<keyword evidence="3" id="KW-0547">Nucleotide-binding</keyword>
<dbReference type="EMBL" id="JAPFFL010000008">
    <property type="protein sequence ID" value="KAJ6708160.1"/>
    <property type="molecule type" value="Genomic_DNA"/>
</dbReference>
<dbReference type="SUPFAM" id="SSF52540">
    <property type="entry name" value="P-loop containing nucleoside triphosphate hydrolases"/>
    <property type="match status" value="1"/>
</dbReference>
<dbReference type="GO" id="GO:0008094">
    <property type="term" value="F:ATP-dependent activity, acting on DNA"/>
    <property type="evidence" value="ECO:0007669"/>
    <property type="project" value="TreeGrafter"/>
</dbReference>
<organism evidence="9 10">
    <name type="scientific">Salix viminalis</name>
    <name type="common">Common osier</name>
    <name type="synonym">Basket willow</name>
    <dbReference type="NCBI Taxonomy" id="40686"/>
    <lineage>
        <taxon>Eukaryota</taxon>
        <taxon>Viridiplantae</taxon>
        <taxon>Streptophyta</taxon>
        <taxon>Embryophyta</taxon>
        <taxon>Tracheophyta</taxon>
        <taxon>Spermatophyta</taxon>
        <taxon>Magnoliopsida</taxon>
        <taxon>eudicotyledons</taxon>
        <taxon>Gunneridae</taxon>
        <taxon>Pentapetalae</taxon>
        <taxon>rosids</taxon>
        <taxon>fabids</taxon>
        <taxon>Malpighiales</taxon>
        <taxon>Salicaceae</taxon>
        <taxon>Saliceae</taxon>
        <taxon>Salix</taxon>
    </lineage>
</organism>
<reference evidence="9" key="1">
    <citation type="submission" date="2022-11" db="EMBL/GenBank/DDBJ databases">
        <authorList>
            <person name="Hyden B.L."/>
            <person name="Feng K."/>
            <person name="Yates T."/>
            <person name="Jawdy S."/>
            <person name="Smart L.B."/>
            <person name="Muchero W."/>
        </authorList>
    </citation>
    <scope>NUCLEOTIDE SEQUENCE</scope>
    <source>
        <tissue evidence="9">Shoot tip</tissue>
    </source>
</reference>
<dbReference type="PROSITE" id="PS51192">
    <property type="entry name" value="HELICASE_ATP_BIND_1"/>
    <property type="match status" value="1"/>
</dbReference>
<proteinExistence type="predicted"/>
<dbReference type="InterPro" id="IPR056450">
    <property type="entry name" value="UBA_RAD5A"/>
</dbReference>
<dbReference type="PANTHER" id="PTHR45626">
    <property type="entry name" value="TRANSCRIPTION TERMINATION FACTOR 2-RELATED"/>
    <property type="match status" value="1"/>
</dbReference>
<comment type="subcellular location">
    <subcellularLocation>
        <location evidence="1">Nucleus</location>
    </subcellularLocation>
</comment>
<evidence type="ECO:0000256" key="5">
    <source>
        <dbReference type="ARBA" id="ARBA00022833"/>
    </source>
</evidence>
<dbReference type="GO" id="GO:0005524">
    <property type="term" value="F:ATP binding"/>
    <property type="evidence" value="ECO:0007669"/>
    <property type="project" value="UniProtKB-KW"/>
</dbReference>
<name>A0A9Q0QK52_SALVM</name>
<accession>A0A9Q0QK52</accession>
<dbReference type="PANTHER" id="PTHR45626:SF45">
    <property type="entry name" value="DNA REPAIR PROTEIN RAD5A"/>
    <property type="match status" value="1"/>
</dbReference>
<dbReference type="SMART" id="SM00910">
    <property type="entry name" value="HIRAN"/>
    <property type="match status" value="1"/>
</dbReference>
<dbReference type="CDD" id="cd18008">
    <property type="entry name" value="DEXDc_SHPRH-like"/>
    <property type="match status" value="1"/>
</dbReference>
<evidence type="ECO:0000256" key="2">
    <source>
        <dbReference type="ARBA" id="ARBA00022723"/>
    </source>
</evidence>
<keyword evidence="2" id="KW-0479">Metal-binding</keyword>
<keyword evidence="10" id="KW-1185">Reference proteome</keyword>
<keyword evidence="7" id="KW-0539">Nucleus</keyword>
<feature type="domain" description="Helicase ATP-binding" evidence="8">
    <location>
        <begin position="388"/>
        <end position="603"/>
    </location>
</feature>
<evidence type="ECO:0000256" key="6">
    <source>
        <dbReference type="ARBA" id="ARBA00022840"/>
    </source>
</evidence>
<dbReference type="InterPro" id="IPR014905">
    <property type="entry name" value="HIRAN"/>
</dbReference>
<keyword evidence="6" id="KW-0067">ATP-binding</keyword>
<dbReference type="Gene3D" id="3.40.50.10810">
    <property type="entry name" value="Tandem AAA-ATPase domain"/>
    <property type="match status" value="1"/>
</dbReference>
<dbReference type="GO" id="GO:0016818">
    <property type="term" value="F:hydrolase activity, acting on acid anhydrides, in phosphorus-containing anhydrides"/>
    <property type="evidence" value="ECO:0007669"/>
    <property type="project" value="InterPro"/>
</dbReference>
<dbReference type="InterPro" id="IPR014001">
    <property type="entry name" value="Helicase_ATP-bd"/>
</dbReference>
<dbReference type="GO" id="GO:0006281">
    <property type="term" value="P:DNA repair"/>
    <property type="evidence" value="ECO:0007669"/>
    <property type="project" value="TreeGrafter"/>
</dbReference>
<evidence type="ECO:0000256" key="7">
    <source>
        <dbReference type="ARBA" id="ARBA00023242"/>
    </source>
</evidence>